<accession>A0ABY7E1C5</accession>
<evidence type="ECO:0000313" key="2">
    <source>
        <dbReference type="Proteomes" id="UP001164746"/>
    </source>
</evidence>
<evidence type="ECO:0000313" key="1">
    <source>
        <dbReference type="EMBL" id="WAR03024.1"/>
    </source>
</evidence>
<sequence length="31" mass="3264">MHQTASGASVRQGSLAYFARLSWTSAAPDPV</sequence>
<name>A0ABY7E1C5_MYAAR</name>
<reference evidence="1" key="1">
    <citation type="submission" date="2022-11" db="EMBL/GenBank/DDBJ databases">
        <title>Centuries of genome instability and evolution in soft-shell clam transmissible cancer (bioRxiv).</title>
        <authorList>
            <person name="Hart S.F.M."/>
            <person name="Yonemitsu M.A."/>
            <person name="Giersch R.M."/>
            <person name="Beal B.F."/>
            <person name="Arriagada G."/>
            <person name="Davis B.W."/>
            <person name="Ostrander E.A."/>
            <person name="Goff S.P."/>
            <person name="Metzger M.J."/>
        </authorList>
    </citation>
    <scope>NUCLEOTIDE SEQUENCE</scope>
    <source>
        <strain evidence="1">MELC-2E11</strain>
        <tissue evidence="1">Siphon/mantle</tissue>
    </source>
</reference>
<dbReference type="Proteomes" id="UP001164746">
    <property type="component" value="Chromosome 4"/>
</dbReference>
<dbReference type="EMBL" id="CP111015">
    <property type="protein sequence ID" value="WAR03024.1"/>
    <property type="molecule type" value="Genomic_DNA"/>
</dbReference>
<gene>
    <name evidence="1" type="ORF">MAR_009582</name>
</gene>
<organism evidence="1 2">
    <name type="scientific">Mya arenaria</name>
    <name type="common">Soft-shell clam</name>
    <dbReference type="NCBI Taxonomy" id="6604"/>
    <lineage>
        <taxon>Eukaryota</taxon>
        <taxon>Metazoa</taxon>
        <taxon>Spiralia</taxon>
        <taxon>Lophotrochozoa</taxon>
        <taxon>Mollusca</taxon>
        <taxon>Bivalvia</taxon>
        <taxon>Autobranchia</taxon>
        <taxon>Heteroconchia</taxon>
        <taxon>Euheterodonta</taxon>
        <taxon>Imparidentia</taxon>
        <taxon>Neoheterodontei</taxon>
        <taxon>Myida</taxon>
        <taxon>Myoidea</taxon>
        <taxon>Myidae</taxon>
        <taxon>Mya</taxon>
    </lineage>
</organism>
<protein>
    <submittedName>
        <fullName evidence="1">Uncharacterized protein</fullName>
    </submittedName>
</protein>
<proteinExistence type="predicted"/>
<keyword evidence="2" id="KW-1185">Reference proteome</keyword>